<proteinExistence type="predicted"/>
<evidence type="ECO:0000313" key="2">
    <source>
        <dbReference type="Proteomes" id="UP000006038"/>
    </source>
</evidence>
<evidence type="ECO:0000313" key="1">
    <source>
        <dbReference type="EnsemblPlants" id="OB01G27220.1"/>
    </source>
</evidence>
<dbReference type="Gramene" id="OB01G27220.1">
    <property type="protein sequence ID" value="OB01G27220.1"/>
    <property type="gene ID" value="OB01G27220"/>
</dbReference>
<protein>
    <submittedName>
        <fullName evidence="1">Uncharacterized protein</fullName>
    </submittedName>
</protein>
<reference evidence="1" key="2">
    <citation type="submission" date="2013-04" db="UniProtKB">
        <authorList>
            <consortium name="EnsemblPlants"/>
        </authorList>
    </citation>
    <scope>IDENTIFICATION</scope>
</reference>
<dbReference type="AlphaFoldDB" id="J3L0G6"/>
<dbReference type="Proteomes" id="UP000006038">
    <property type="component" value="Chromosome 1"/>
</dbReference>
<sequence length="135" mass="15088">MPTGIIPEVSNSKNRWLLVFRPFRNSTNETDIVKTVWSKRGGDQCMFLQKGSLNSPSLSRQSSSNMWGQRSMLIDNVPVMYCQGPNGTIGPSYMDTRVISSMSIIECDGSSNMIKSIELKDDIAYANVLQTKDRS</sequence>
<name>J3L0G6_ORYBR</name>
<dbReference type="HOGENOM" id="CLU_1888926_0_0_1"/>
<keyword evidence="2" id="KW-1185">Reference proteome</keyword>
<reference evidence="1" key="1">
    <citation type="journal article" date="2013" name="Nat. Commun.">
        <title>Whole-genome sequencing of Oryza brachyantha reveals mechanisms underlying Oryza genome evolution.</title>
        <authorList>
            <person name="Chen J."/>
            <person name="Huang Q."/>
            <person name="Gao D."/>
            <person name="Wang J."/>
            <person name="Lang Y."/>
            <person name="Liu T."/>
            <person name="Li B."/>
            <person name="Bai Z."/>
            <person name="Luis Goicoechea J."/>
            <person name="Liang C."/>
            <person name="Chen C."/>
            <person name="Zhang W."/>
            <person name="Sun S."/>
            <person name="Liao Y."/>
            <person name="Zhang X."/>
            <person name="Yang L."/>
            <person name="Song C."/>
            <person name="Wang M."/>
            <person name="Shi J."/>
            <person name="Liu G."/>
            <person name="Liu J."/>
            <person name="Zhou H."/>
            <person name="Zhou W."/>
            <person name="Yu Q."/>
            <person name="An N."/>
            <person name="Chen Y."/>
            <person name="Cai Q."/>
            <person name="Wang B."/>
            <person name="Liu B."/>
            <person name="Min J."/>
            <person name="Huang Y."/>
            <person name="Wu H."/>
            <person name="Li Z."/>
            <person name="Zhang Y."/>
            <person name="Yin Y."/>
            <person name="Song W."/>
            <person name="Jiang J."/>
            <person name="Jackson S.A."/>
            <person name="Wing R.A."/>
            <person name="Wang J."/>
            <person name="Chen M."/>
        </authorList>
    </citation>
    <scope>NUCLEOTIDE SEQUENCE [LARGE SCALE GENOMIC DNA]</scope>
    <source>
        <strain evidence="1">cv. IRGC 101232</strain>
    </source>
</reference>
<accession>J3L0G6</accession>
<dbReference type="EnsemblPlants" id="OB01G27220.1">
    <property type="protein sequence ID" value="OB01G27220.1"/>
    <property type="gene ID" value="OB01G27220"/>
</dbReference>
<organism evidence="1">
    <name type="scientific">Oryza brachyantha</name>
    <name type="common">malo sina</name>
    <dbReference type="NCBI Taxonomy" id="4533"/>
    <lineage>
        <taxon>Eukaryota</taxon>
        <taxon>Viridiplantae</taxon>
        <taxon>Streptophyta</taxon>
        <taxon>Embryophyta</taxon>
        <taxon>Tracheophyta</taxon>
        <taxon>Spermatophyta</taxon>
        <taxon>Magnoliopsida</taxon>
        <taxon>Liliopsida</taxon>
        <taxon>Poales</taxon>
        <taxon>Poaceae</taxon>
        <taxon>BOP clade</taxon>
        <taxon>Oryzoideae</taxon>
        <taxon>Oryzeae</taxon>
        <taxon>Oryzinae</taxon>
        <taxon>Oryza</taxon>
    </lineage>
</organism>